<dbReference type="RefSeq" id="WP_207279324.1">
    <property type="nucleotide sequence ID" value="NZ_JAFLEQ010000016.1"/>
</dbReference>
<evidence type="ECO:0000313" key="3">
    <source>
        <dbReference type="Proteomes" id="UP000664332"/>
    </source>
</evidence>
<dbReference type="Pfam" id="PF20103">
    <property type="entry name" value="DUF6493"/>
    <property type="match status" value="1"/>
</dbReference>
<comment type="caution">
    <text evidence="2">The sequence shown here is derived from an EMBL/GenBank/DDBJ whole genome shotgun (WGS) entry which is preliminary data.</text>
</comment>
<dbReference type="Proteomes" id="UP000664332">
    <property type="component" value="Unassembled WGS sequence"/>
</dbReference>
<name>A0A939E1S6_9CORY</name>
<feature type="domain" description="DUF6493" evidence="1">
    <location>
        <begin position="92"/>
        <end position="235"/>
    </location>
</feature>
<gene>
    <name evidence="2" type="ORF">JZY06_09620</name>
</gene>
<protein>
    <recommendedName>
        <fullName evidence="1">DUF6493 domain-containing protein</fullName>
    </recommendedName>
</protein>
<accession>A0A939E1S6</accession>
<sequence length="762" mass="83985">MAKLLADKPAATLEDFYRVLMDHELPDSRWAQSPQEMMKLATTATWTGAFLRLRLGELLFGWDIDHDDDYVLGLVNIAVYHDNSDIRRRWLAWDEQLRETTFWRLFEVEGGGEISMANLDKFGRVHTWVDDICWLSEKGYIDRQRVLRASLEALNRDFSSYRAGFYARLFKAMDPTPEEAAEIQDLLRLTLASPVTSSVSLAVGQCKKLHKHGLLDEDEFVLACEPALATTKTNAVAVLAIATGIHTNGRADAAALKSLLEAALYHQHPDVQKKALSLLASLGTGIDRSLLSSVSPMVLDELGLDVPGQPEETGAAHDAGAADGVLEPVTAESVTPVTDADALQRISVALETTCADPIELEMILAWLARADKPADILAPLKKRASQLSGRTDNYLVDLIHLVVTDDHDFLPQREIHTYSTSDTTEVVTEVRPGTTAEEETPLPALVTRLRDVAAILTGDQPQRELLSTPTDTTGSLDPDEVIARHTRNTQAGARSSTVDINQALWRVEADDRQRLAQALGVHPPTDPGQIVLVWEGPKKWPTATGFQPSDLDEIRINPAGLRESISHWDDSRPHLVGQMGIARRDNLDVLVVNTMIGMWWADSDVYHDAGAVLDAIDIHPAKWTPATAQLVYLAFGNKNIEIRARVAELVATHLPRKMDAVAFGRAITGAQQSVIPTRAADVLRDIAVLNRELALELMPEILLAHDRKRRGIARVMEVYLDEALRQKPPAPREEFLSWLDGFTGSSKAAKAARAIVKMHSGG</sequence>
<organism evidence="2 3">
    <name type="scientific">Corynebacterium mendelii</name>
    <dbReference type="NCBI Taxonomy" id="2765362"/>
    <lineage>
        <taxon>Bacteria</taxon>
        <taxon>Bacillati</taxon>
        <taxon>Actinomycetota</taxon>
        <taxon>Actinomycetes</taxon>
        <taxon>Mycobacteriales</taxon>
        <taxon>Corynebacteriaceae</taxon>
        <taxon>Corynebacterium</taxon>
    </lineage>
</organism>
<evidence type="ECO:0000259" key="1">
    <source>
        <dbReference type="Pfam" id="PF20103"/>
    </source>
</evidence>
<evidence type="ECO:0000313" key="2">
    <source>
        <dbReference type="EMBL" id="MBN9644865.1"/>
    </source>
</evidence>
<dbReference type="InterPro" id="IPR045472">
    <property type="entry name" value="DUF6493"/>
</dbReference>
<dbReference type="AlphaFoldDB" id="A0A939E1S6"/>
<dbReference type="EMBL" id="JAFLEQ010000016">
    <property type="protein sequence ID" value="MBN9644865.1"/>
    <property type="molecule type" value="Genomic_DNA"/>
</dbReference>
<keyword evidence="3" id="KW-1185">Reference proteome</keyword>
<reference evidence="2" key="1">
    <citation type="submission" date="2021-03" db="EMBL/GenBank/DDBJ databases">
        <authorList>
            <person name="Sun Q."/>
        </authorList>
    </citation>
    <scope>NUCLEOTIDE SEQUENCE</scope>
    <source>
        <strain evidence="2">CCM 8862</strain>
    </source>
</reference>
<proteinExistence type="predicted"/>